<reference evidence="1 2" key="1">
    <citation type="journal article" date="2008" name="Proc. Natl. Acad. Sci. U.S.A.">
        <title>Nitrogen fixation island and rhizosphere competence traits in the genome of root-associated Pseudomonas stutzeri A1501.</title>
        <authorList>
            <person name="Yan Y."/>
            <person name="Yang J."/>
            <person name="Dou Y."/>
            <person name="Chen M."/>
            <person name="Ping S."/>
            <person name="Peng J."/>
            <person name="Lu W."/>
            <person name="Zhang W."/>
            <person name="Yao Z."/>
            <person name="Li H."/>
            <person name="Liu W."/>
            <person name="He S."/>
            <person name="Geng L."/>
            <person name="Zhang X."/>
            <person name="Yang F."/>
            <person name="Yu H."/>
            <person name="Zhan Y."/>
            <person name="Li D."/>
            <person name="Lin Z."/>
            <person name="Wang Y."/>
            <person name="Elmerich C."/>
            <person name="Lin M."/>
            <person name="Jin Q."/>
        </authorList>
    </citation>
    <scope>NUCLEOTIDE SEQUENCE [LARGE SCALE GENOMIC DNA]</scope>
    <source>
        <strain evidence="1 2">A1501</strain>
    </source>
</reference>
<proteinExistence type="predicted"/>
<name>A4VR33_STUS1</name>
<accession>A4VR33</accession>
<evidence type="ECO:0000313" key="1">
    <source>
        <dbReference type="EMBL" id="ABP81434.1"/>
    </source>
</evidence>
<dbReference type="Pfam" id="PF05728">
    <property type="entry name" value="UPF0227"/>
    <property type="match status" value="1"/>
</dbReference>
<dbReference type="eggNOG" id="COG3150">
    <property type="taxonomic scope" value="Bacteria"/>
</dbReference>
<gene>
    <name evidence="1" type="ordered locus">PST_3811</name>
</gene>
<dbReference type="InterPro" id="IPR008886">
    <property type="entry name" value="UPF0227/Esterase_YqiA"/>
</dbReference>
<protein>
    <submittedName>
        <fullName evidence="1">Predicted esterase</fullName>
    </submittedName>
</protein>
<dbReference type="PANTHER" id="PTHR35602:SF3">
    <property type="entry name" value="ESTERASE YQIA"/>
    <property type="match status" value="1"/>
</dbReference>
<dbReference type="KEGG" id="psa:PST_3811"/>
<dbReference type="EMBL" id="CP000304">
    <property type="protein sequence ID" value="ABP81434.1"/>
    <property type="molecule type" value="Genomic_DNA"/>
</dbReference>
<organism evidence="1 2">
    <name type="scientific">Stutzerimonas stutzeri (strain A1501)</name>
    <name type="common">Pseudomonas stutzeri</name>
    <dbReference type="NCBI Taxonomy" id="379731"/>
    <lineage>
        <taxon>Bacteria</taxon>
        <taxon>Pseudomonadati</taxon>
        <taxon>Pseudomonadota</taxon>
        <taxon>Gammaproteobacteria</taxon>
        <taxon>Pseudomonadales</taxon>
        <taxon>Pseudomonadaceae</taxon>
        <taxon>Stutzerimonas</taxon>
    </lineage>
</organism>
<keyword evidence="2" id="KW-1185">Reference proteome</keyword>
<dbReference type="HOGENOM" id="CLU_090996_2_0_6"/>
<dbReference type="InterPro" id="IPR029058">
    <property type="entry name" value="AB_hydrolase_fold"/>
</dbReference>
<dbReference type="PANTHER" id="PTHR35602">
    <property type="entry name" value="ESTERASE YQIA-RELATED"/>
    <property type="match status" value="1"/>
</dbReference>
<dbReference type="AlphaFoldDB" id="A4VR33"/>
<dbReference type="Gene3D" id="3.40.50.1820">
    <property type="entry name" value="alpha/beta hydrolase"/>
    <property type="match status" value="1"/>
</dbReference>
<dbReference type="SUPFAM" id="SSF53474">
    <property type="entry name" value="alpha/beta-Hydrolases"/>
    <property type="match status" value="1"/>
</dbReference>
<dbReference type="Proteomes" id="UP000000233">
    <property type="component" value="Chromosome"/>
</dbReference>
<evidence type="ECO:0000313" key="2">
    <source>
        <dbReference type="Proteomes" id="UP000000233"/>
    </source>
</evidence>
<sequence>MTPGRVACRAQHGPSSLAVFSRTVSMSSYPPSILYIHGLNSSPLSQKASQLSSALERLGQAERLRVPALHHHPRQAIGQLETCLAELGRPLLVGSSLGGYYATHLAERHGLKALLINPAVMPHRRFDGYLGPQTNLYSGEVWELTEDHVTALAELETAPPEDAERYQVWLQTGDETLDYRDAAQFYRGCALRIQAGGDHGFQGFAERLPALLAFAGFEPQAWLGKL</sequence>
<dbReference type="ESTHER" id="pseu5-a4vr33">
    <property type="family name" value="abh_upf00227"/>
</dbReference>